<sequence length="104" mass="11930">MLLGSPEIHHWHHDRDRDAGNYANLSPLMDVLFGTYHRPPHEPESFGLNEPAPKTYLAFMIQPFLPRARRNEPPRVDTDVQKYAEIEACADVSCRNRLFGETAS</sequence>
<accession>A0A225DBZ9</accession>
<reference evidence="2" key="1">
    <citation type="submission" date="2017-06" db="EMBL/GenBank/DDBJ databases">
        <title>Genome analysis of Fimbriiglobus ruber SP5, the first member of the order Planctomycetales with confirmed chitinolytic capability.</title>
        <authorList>
            <person name="Ravin N.V."/>
            <person name="Rakitin A.L."/>
            <person name="Ivanova A.A."/>
            <person name="Beletsky A.V."/>
            <person name="Kulichevskaya I.S."/>
            <person name="Mardanov A.V."/>
            <person name="Dedysh S.N."/>
        </authorList>
    </citation>
    <scope>NUCLEOTIDE SEQUENCE [LARGE SCALE GENOMIC DNA]</scope>
    <source>
        <strain evidence="2">SP5</strain>
    </source>
</reference>
<gene>
    <name evidence="1" type="ORF">FRUB_06143</name>
</gene>
<dbReference type="AlphaFoldDB" id="A0A225DBZ9"/>
<evidence type="ECO:0000313" key="2">
    <source>
        <dbReference type="Proteomes" id="UP000214646"/>
    </source>
</evidence>
<organism evidence="1 2">
    <name type="scientific">Fimbriiglobus ruber</name>
    <dbReference type="NCBI Taxonomy" id="1908690"/>
    <lineage>
        <taxon>Bacteria</taxon>
        <taxon>Pseudomonadati</taxon>
        <taxon>Planctomycetota</taxon>
        <taxon>Planctomycetia</taxon>
        <taxon>Gemmatales</taxon>
        <taxon>Gemmataceae</taxon>
        <taxon>Fimbriiglobus</taxon>
    </lineage>
</organism>
<dbReference type="EMBL" id="NIDE01000011">
    <property type="protein sequence ID" value="OWK39061.1"/>
    <property type="molecule type" value="Genomic_DNA"/>
</dbReference>
<name>A0A225DBZ9_9BACT</name>
<protein>
    <submittedName>
        <fullName evidence="1">Sterol desaturase</fullName>
    </submittedName>
</protein>
<comment type="caution">
    <text evidence="1">The sequence shown here is derived from an EMBL/GenBank/DDBJ whole genome shotgun (WGS) entry which is preliminary data.</text>
</comment>
<proteinExistence type="predicted"/>
<evidence type="ECO:0000313" key="1">
    <source>
        <dbReference type="EMBL" id="OWK39061.1"/>
    </source>
</evidence>
<dbReference type="Proteomes" id="UP000214646">
    <property type="component" value="Unassembled WGS sequence"/>
</dbReference>
<keyword evidence="2" id="KW-1185">Reference proteome</keyword>